<keyword evidence="3" id="KW-0804">Transcription</keyword>
<feature type="DNA-binding region" description="H-T-H motif" evidence="4">
    <location>
        <begin position="39"/>
        <end position="58"/>
    </location>
</feature>
<dbReference type="Pfam" id="PF00440">
    <property type="entry name" value="TetR_N"/>
    <property type="match status" value="1"/>
</dbReference>
<evidence type="ECO:0000313" key="6">
    <source>
        <dbReference type="EMBL" id="PLW86756.1"/>
    </source>
</evidence>
<dbReference type="InterPro" id="IPR036271">
    <property type="entry name" value="Tet_transcr_reg_TetR-rel_C_sf"/>
</dbReference>
<dbReference type="PANTHER" id="PTHR30055:SF234">
    <property type="entry name" value="HTH-TYPE TRANSCRIPTIONAL REGULATOR BETI"/>
    <property type="match status" value="1"/>
</dbReference>
<dbReference type="SUPFAM" id="SSF48498">
    <property type="entry name" value="Tetracyclin repressor-like, C-terminal domain"/>
    <property type="match status" value="1"/>
</dbReference>
<evidence type="ECO:0000256" key="3">
    <source>
        <dbReference type="ARBA" id="ARBA00023163"/>
    </source>
</evidence>
<dbReference type="InterPro" id="IPR009057">
    <property type="entry name" value="Homeodomain-like_sf"/>
</dbReference>
<evidence type="ECO:0000256" key="4">
    <source>
        <dbReference type="PROSITE-ProRule" id="PRU00335"/>
    </source>
</evidence>
<sequence length="209" mass="23416">MSQVTEKTTSRSRNREATEQKLIDACGAILLSKGPEGIGVNNVVEEAGVGKQLLYRYFDGLPGLVSAWLEQRANWPTAADLVGDRDSFDALSLKDKIKRIQRNYLAALREHPEITRLMASEILHPTAVTQVLESASDKIGRELASILQDLGEGDQQRMVDLSMVFYCMFSYLTMRAQTSPLVFGMDLNDDNSWARIDRLIDNLVDSYLD</sequence>
<evidence type="ECO:0000313" key="7">
    <source>
        <dbReference type="Proteomes" id="UP000235162"/>
    </source>
</evidence>
<dbReference type="RefSeq" id="WP_084199535.1">
    <property type="nucleotide sequence ID" value="NZ_BMYL01000002.1"/>
</dbReference>
<name>A0AAP8MF88_9GAMM</name>
<dbReference type="AlphaFoldDB" id="A0AAP8MF88"/>
<dbReference type="EMBL" id="PKUR01000002">
    <property type="protein sequence ID" value="PLW86756.1"/>
    <property type="molecule type" value="Genomic_DNA"/>
</dbReference>
<keyword evidence="2 4" id="KW-0238">DNA-binding</keyword>
<dbReference type="PANTHER" id="PTHR30055">
    <property type="entry name" value="HTH-TYPE TRANSCRIPTIONAL REGULATOR RUTR"/>
    <property type="match status" value="1"/>
</dbReference>
<keyword evidence="7" id="KW-1185">Reference proteome</keyword>
<dbReference type="KEGG" id="hja:BST95_11235"/>
<gene>
    <name evidence="6" type="ORF">C0029_10245</name>
</gene>
<dbReference type="PROSITE" id="PS50977">
    <property type="entry name" value="HTH_TETR_2"/>
    <property type="match status" value="1"/>
</dbReference>
<evidence type="ECO:0000256" key="2">
    <source>
        <dbReference type="ARBA" id="ARBA00023125"/>
    </source>
</evidence>
<proteinExistence type="predicted"/>
<dbReference type="Proteomes" id="UP000235162">
    <property type="component" value="Unassembled WGS sequence"/>
</dbReference>
<protein>
    <submittedName>
        <fullName evidence="6">TetR/AcrR family transcriptional regulator</fullName>
    </submittedName>
</protein>
<feature type="domain" description="HTH tetR-type" evidence="5">
    <location>
        <begin position="16"/>
        <end position="76"/>
    </location>
</feature>
<dbReference type="InterPro" id="IPR001647">
    <property type="entry name" value="HTH_TetR"/>
</dbReference>
<reference evidence="6 7" key="1">
    <citation type="submission" date="2018-01" db="EMBL/GenBank/DDBJ databases">
        <title>The draft genome sequence of Halioglobus japonicus S1-36.</title>
        <authorList>
            <person name="Du Z.-J."/>
            <person name="Shi M.-J."/>
        </authorList>
    </citation>
    <scope>NUCLEOTIDE SEQUENCE [LARGE SCALE GENOMIC DNA]</scope>
    <source>
        <strain evidence="6 7">S1-36</strain>
    </source>
</reference>
<dbReference type="GO" id="GO:0000976">
    <property type="term" value="F:transcription cis-regulatory region binding"/>
    <property type="evidence" value="ECO:0007669"/>
    <property type="project" value="TreeGrafter"/>
</dbReference>
<dbReference type="GO" id="GO:0003700">
    <property type="term" value="F:DNA-binding transcription factor activity"/>
    <property type="evidence" value="ECO:0007669"/>
    <property type="project" value="TreeGrafter"/>
</dbReference>
<evidence type="ECO:0000259" key="5">
    <source>
        <dbReference type="PROSITE" id="PS50977"/>
    </source>
</evidence>
<dbReference type="SUPFAM" id="SSF46689">
    <property type="entry name" value="Homeodomain-like"/>
    <property type="match status" value="1"/>
</dbReference>
<organism evidence="6 7">
    <name type="scientific">Halioglobus japonicus</name>
    <dbReference type="NCBI Taxonomy" id="930805"/>
    <lineage>
        <taxon>Bacteria</taxon>
        <taxon>Pseudomonadati</taxon>
        <taxon>Pseudomonadota</taxon>
        <taxon>Gammaproteobacteria</taxon>
        <taxon>Cellvibrionales</taxon>
        <taxon>Halieaceae</taxon>
        <taxon>Halioglobus</taxon>
    </lineage>
</organism>
<dbReference type="Gene3D" id="1.10.357.10">
    <property type="entry name" value="Tetracycline Repressor, domain 2"/>
    <property type="match status" value="1"/>
</dbReference>
<dbReference type="InterPro" id="IPR050109">
    <property type="entry name" value="HTH-type_TetR-like_transc_reg"/>
</dbReference>
<evidence type="ECO:0000256" key="1">
    <source>
        <dbReference type="ARBA" id="ARBA00023015"/>
    </source>
</evidence>
<accession>A0AAP8MF88</accession>
<keyword evidence="1" id="KW-0805">Transcription regulation</keyword>
<comment type="caution">
    <text evidence="6">The sequence shown here is derived from an EMBL/GenBank/DDBJ whole genome shotgun (WGS) entry which is preliminary data.</text>
</comment>